<keyword evidence="1" id="KW-0472">Membrane</keyword>
<feature type="transmembrane region" description="Helical" evidence="1">
    <location>
        <begin position="125"/>
        <end position="147"/>
    </location>
</feature>
<keyword evidence="1" id="KW-1133">Transmembrane helix</keyword>
<accession>A0ABS6D7F1</accession>
<protein>
    <recommendedName>
        <fullName evidence="4">Membrane-anchored protein</fullName>
    </recommendedName>
</protein>
<proteinExistence type="predicted"/>
<dbReference type="RefSeq" id="WP_216244151.1">
    <property type="nucleotide sequence ID" value="NZ_JABACJ020000019.1"/>
</dbReference>
<feature type="transmembrane region" description="Helical" evidence="1">
    <location>
        <begin position="96"/>
        <end position="119"/>
    </location>
</feature>
<feature type="transmembrane region" description="Helical" evidence="1">
    <location>
        <begin position="159"/>
        <end position="180"/>
    </location>
</feature>
<feature type="transmembrane region" description="Helical" evidence="1">
    <location>
        <begin position="192"/>
        <end position="210"/>
    </location>
</feature>
<sequence>MLNKYQNLKSKNKSSLYSLTDADRTYIDKTIRYVCSAGIGMLEGEFIRKDLIGMALEAEALGSSLEQRLGDAAAFSQSLVSENACTDLTVRKFEKLYYGIWQVGALLSIMTALFIVPLGMYKRNISLLFILFVVIYAIAAYLVIFNINRLVFASRQCKFTIIIFAFLILPFILQNVRNILLNLGPQLPGAALWIFLCASVLIYITGRLLFENFAIKNARKNHWDLT</sequence>
<keyword evidence="3" id="KW-1185">Reference proteome</keyword>
<gene>
    <name evidence="2" type="ORF">HGO97_017145</name>
</gene>
<dbReference type="Proteomes" id="UP000723714">
    <property type="component" value="Unassembled WGS sequence"/>
</dbReference>
<keyword evidence="1" id="KW-0812">Transmembrane</keyword>
<evidence type="ECO:0000313" key="2">
    <source>
        <dbReference type="EMBL" id="MBU3877532.1"/>
    </source>
</evidence>
<name>A0ABS6D7F1_9FIRM</name>
<organism evidence="2 3">
    <name type="scientific">Faecalicatena faecalis</name>
    <dbReference type="NCBI Taxonomy" id="2726362"/>
    <lineage>
        <taxon>Bacteria</taxon>
        <taxon>Bacillati</taxon>
        <taxon>Bacillota</taxon>
        <taxon>Clostridia</taxon>
        <taxon>Lachnospirales</taxon>
        <taxon>Lachnospiraceae</taxon>
        <taxon>Faecalicatena</taxon>
    </lineage>
</organism>
<dbReference type="EMBL" id="JABACJ020000019">
    <property type="protein sequence ID" value="MBU3877532.1"/>
    <property type="molecule type" value="Genomic_DNA"/>
</dbReference>
<evidence type="ECO:0000256" key="1">
    <source>
        <dbReference type="SAM" id="Phobius"/>
    </source>
</evidence>
<evidence type="ECO:0008006" key="4">
    <source>
        <dbReference type="Google" id="ProtNLM"/>
    </source>
</evidence>
<comment type="caution">
    <text evidence="2">The sequence shown here is derived from an EMBL/GenBank/DDBJ whole genome shotgun (WGS) entry which is preliminary data.</text>
</comment>
<evidence type="ECO:0000313" key="3">
    <source>
        <dbReference type="Proteomes" id="UP000723714"/>
    </source>
</evidence>
<reference evidence="2 3" key="1">
    <citation type="submission" date="2021-06" db="EMBL/GenBank/DDBJ databases">
        <title>Faecalicatena sp. nov. isolated from porcine feces.</title>
        <authorList>
            <person name="Oh B.S."/>
            <person name="Lee J.H."/>
        </authorList>
    </citation>
    <scope>NUCLEOTIDE SEQUENCE [LARGE SCALE GENOMIC DNA]</scope>
    <source>
        <strain evidence="2 3">AGMB00832</strain>
    </source>
</reference>